<accession>A0A1G8QEQ4</accession>
<evidence type="ECO:0000256" key="1">
    <source>
        <dbReference type="ARBA" id="ARBA00023002"/>
    </source>
</evidence>
<evidence type="ECO:0000259" key="3">
    <source>
        <dbReference type="Pfam" id="PF22725"/>
    </source>
</evidence>
<name>A0A1G8QEQ4_9RHOB</name>
<dbReference type="PANTHER" id="PTHR43818:SF11">
    <property type="entry name" value="BCDNA.GH03377"/>
    <property type="match status" value="1"/>
</dbReference>
<feature type="domain" description="GFO/IDH/MocA-like oxidoreductase" evidence="3">
    <location>
        <begin position="129"/>
        <end position="264"/>
    </location>
</feature>
<dbReference type="EMBL" id="FNEJ01000015">
    <property type="protein sequence ID" value="SDJ03187.1"/>
    <property type="molecule type" value="Genomic_DNA"/>
</dbReference>
<keyword evidence="5" id="KW-1185">Reference proteome</keyword>
<dbReference type="OrthoDB" id="9776544at2"/>
<gene>
    <name evidence="4" type="ORF">SAMN04487993_101584</name>
</gene>
<dbReference type="SUPFAM" id="SSF51735">
    <property type="entry name" value="NAD(P)-binding Rossmann-fold domains"/>
    <property type="match status" value="1"/>
</dbReference>
<dbReference type="STRING" id="555512.SAMN04487993_101584"/>
<sequence>MSGIGVGVIGCGVISDIYLKNAALFPQIKMRAVADLRAEAAEEKARAYGVEALTVEALLAREDIGIVLNLTIPAAHAEIGHRALAAGKHVYSEKPLAGSFDEARALNDAAQAAGLRLGCAPDTFLGGAHQTARALVDAGEIGRPVAGTATLMLPGHERWHPNPDFYYSAPGGGPMMDMGPYYITAMLNLLGPVARVTAFGGRSRDSREIATGPRAGQSVPVEVDTHLAGVMEFAQGALVQIATSFDVRAHRHGPLELYGTTGSMTLPDPNRFDGTVELHRDGAWQPQQMRHGHGDGNYRGLGLAQMAGAIASGGPHCASGDLALHALEVMEAMHRSAREGRAIEMTTRCERPAPLLAERGTGEIALQEEVA</sequence>
<dbReference type="Pfam" id="PF01408">
    <property type="entry name" value="GFO_IDH_MocA"/>
    <property type="match status" value="1"/>
</dbReference>
<dbReference type="Pfam" id="PF22725">
    <property type="entry name" value="GFO_IDH_MocA_C3"/>
    <property type="match status" value="1"/>
</dbReference>
<dbReference type="Gene3D" id="3.40.50.720">
    <property type="entry name" value="NAD(P)-binding Rossmann-like Domain"/>
    <property type="match status" value="1"/>
</dbReference>
<dbReference type="InterPro" id="IPR050463">
    <property type="entry name" value="Gfo/Idh/MocA_oxidrdct_glycsds"/>
</dbReference>
<dbReference type="InterPro" id="IPR055170">
    <property type="entry name" value="GFO_IDH_MocA-like_dom"/>
</dbReference>
<proteinExistence type="predicted"/>
<dbReference type="Gene3D" id="3.30.360.10">
    <property type="entry name" value="Dihydrodipicolinate Reductase, domain 2"/>
    <property type="match status" value="1"/>
</dbReference>
<dbReference type="AlphaFoldDB" id="A0A1G8QEQ4"/>
<protein>
    <submittedName>
        <fullName evidence="4">Predicted dehydrogenase</fullName>
    </submittedName>
</protein>
<dbReference type="InterPro" id="IPR036291">
    <property type="entry name" value="NAD(P)-bd_dom_sf"/>
</dbReference>
<dbReference type="GO" id="GO:0000166">
    <property type="term" value="F:nucleotide binding"/>
    <property type="evidence" value="ECO:0007669"/>
    <property type="project" value="InterPro"/>
</dbReference>
<dbReference type="SUPFAM" id="SSF55347">
    <property type="entry name" value="Glyceraldehyde-3-phosphate dehydrogenase-like, C-terminal domain"/>
    <property type="match status" value="1"/>
</dbReference>
<dbReference type="GO" id="GO:0016491">
    <property type="term" value="F:oxidoreductase activity"/>
    <property type="evidence" value="ECO:0007669"/>
    <property type="project" value="UniProtKB-KW"/>
</dbReference>
<dbReference type="RefSeq" id="WP_089849239.1">
    <property type="nucleotide sequence ID" value="NZ_FNEJ01000015.1"/>
</dbReference>
<dbReference type="PANTHER" id="PTHR43818">
    <property type="entry name" value="BCDNA.GH03377"/>
    <property type="match status" value="1"/>
</dbReference>
<evidence type="ECO:0000313" key="4">
    <source>
        <dbReference type="EMBL" id="SDJ03187.1"/>
    </source>
</evidence>
<dbReference type="InterPro" id="IPR000683">
    <property type="entry name" value="Gfo/Idh/MocA-like_OxRdtase_N"/>
</dbReference>
<reference evidence="5" key="1">
    <citation type="submission" date="2016-10" db="EMBL/GenBank/DDBJ databases">
        <authorList>
            <person name="Varghese N."/>
            <person name="Submissions S."/>
        </authorList>
    </citation>
    <scope>NUCLEOTIDE SEQUENCE [LARGE SCALE GENOMIC DNA]</scope>
    <source>
        <strain evidence="5">DSM 26424</strain>
    </source>
</reference>
<organism evidence="4 5">
    <name type="scientific">Salipiger marinus</name>
    <dbReference type="NCBI Taxonomy" id="555512"/>
    <lineage>
        <taxon>Bacteria</taxon>
        <taxon>Pseudomonadati</taxon>
        <taxon>Pseudomonadota</taxon>
        <taxon>Alphaproteobacteria</taxon>
        <taxon>Rhodobacterales</taxon>
        <taxon>Roseobacteraceae</taxon>
        <taxon>Salipiger</taxon>
    </lineage>
</organism>
<evidence type="ECO:0000313" key="5">
    <source>
        <dbReference type="Proteomes" id="UP000199093"/>
    </source>
</evidence>
<keyword evidence="1" id="KW-0560">Oxidoreductase</keyword>
<dbReference type="Proteomes" id="UP000199093">
    <property type="component" value="Unassembled WGS sequence"/>
</dbReference>
<evidence type="ECO:0000259" key="2">
    <source>
        <dbReference type="Pfam" id="PF01408"/>
    </source>
</evidence>
<feature type="domain" description="Gfo/Idh/MocA-like oxidoreductase N-terminal" evidence="2">
    <location>
        <begin position="4"/>
        <end position="117"/>
    </location>
</feature>